<accession>A0A4R2BE34</accession>
<evidence type="ECO:0000313" key="4">
    <source>
        <dbReference type="Proteomes" id="UP000295689"/>
    </source>
</evidence>
<gene>
    <name evidence="3" type="ORF">EV146_106395</name>
</gene>
<sequence>MDNELRIIGETILGIKFEIAQKVQEIRLSEGTEIQRQLLSRLKEEEIINIRADFVALFGEALIKGVQKEMAYNDIEKWGKETGRFAHNLGIPLDEALKDTAYYRNYISEAIEEVVIKHNMSVKTVFAAARVIDPLLDHAVYCFSLTYVHFYKETLNNAKTAFLELSVPVVPLTDGIAVLPLIGNIDTERAKLLMEETLKEAAKLNLSSLILDLSGVVMVDTMVANQIFKVMDALKLLGVQTIVTGIRPEIAQTVVSLGIDFSKQITRANLKQALVDVHLFRD</sequence>
<name>A0A4R2BE34_9BACI</name>
<dbReference type="Proteomes" id="UP000295689">
    <property type="component" value="Unassembled WGS sequence"/>
</dbReference>
<evidence type="ECO:0000259" key="2">
    <source>
        <dbReference type="PROSITE" id="PS50801"/>
    </source>
</evidence>
<dbReference type="Gene3D" id="3.30.750.24">
    <property type="entry name" value="STAS domain"/>
    <property type="match status" value="1"/>
</dbReference>
<dbReference type="SUPFAM" id="SSF52091">
    <property type="entry name" value="SpoIIaa-like"/>
    <property type="match status" value="1"/>
</dbReference>
<dbReference type="InterPro" id="IPR051932">
    <property type="entry name" value="Bact_StressResp_Reg"/>
</dbReference>
<dbReference type="PROSITE" id="PS50801">
    <property type="entry name" value="STAS"/>
    <property type="match status" value="1"/>
</dbReference>
<dbReference type="PANTHER" id="PTHR33745:SF3">
    <property type="entry name" value="RSBT CO-ANTAGONIST PROTEIN RSBRC"/>
    <property type="match status" value="1"/>
</dbReference>
<dbReference type="PANTHER" id="PTHR33745">
    <property type="entry name" value="RSBT ANTAGONIST PROTEIN RSBS-RELATED"/>
    <property type="match status" value="1"/>
</dbReference>
<feature type="domain" description="STAS" evidence="2">
    <location>
        <begin position="166"/>
        <end position="277"/>
    </location>
</feature>
<dbReference type="InterPro" id="IPR002645">
    <property type="entry name" value="STAS_dom"/>
</dbReference>
<protein>
    <submittedName>
        <fullName evidence="3">RsbT co-antagonist protein RsbR</fullName>
    </submittedName>
</protein>
<keyword evidence="1" id="KW-0597">Phosphoprotein</keyword>
<organism evidence="3 4">
    <name type="scientific">Mesobacillus foraminis</name>
    <dbReference type="NCBI Taxonomy" id="279826"/>
    <lineage>
        <taxon>Bacteria</taxon>
        <taxon>Bacillati</taxon>
        <taxon>Bacillota</taxon>
        <taxon>Bacilli</taxon>
        <taxon>Bacillales</taxon>
        <taxon>Bacillaceae</taxon>
        <taxon>Mesobacillus</taxon>
    </lineage>
</organism>
<dbReference type="Pfam" id="PF01740">
    <property type="entry name" value="STAS"/>
    <property type="match status" value="1"/>
</dbReference>
<evidence type="ECO:0000256" key="1">
    <source>
        <dbReference type="ARBA" id="ARBA00022553"/>
    </source>
</evidence>
<comment type="caution">
    <text evidence="3">The sequence shown here is derived from an EMBL/GenBank/DDBJ whole genome shotgun (WGS) entry which is preliminary data.</text>
</comment>
<reference evidence="3 4" key="1">
    <citation type="journal article" date="2015" name="Stand. Genomic Sci.">
        <title>Genomic Encyclopedia of Bacterial and Archaeal Type Strains, Phase III: the genomes of soil and plant-associated and newly described type strains.</title>
        <authorList>
            <person name="Whitman W.B."/>
            <person name="Woyke T."/>
            <person name="Klenk H.P."/>
            <person name="Zhou Y."/>
            <person name="Lilburn T.G."/>
            <person name="Beck B.J."/>
            <person name="De Vos P."/>
            <person name="Vandamme P."/>
            <person name="Eisen J.A."/>
            <person name="Garrity G."/>
            <person name="Hugenholtz P."/>
            <person name="Kyrpides N.C."/>
        </authorList>
    </citation>
    <scope>NUCLEOTIDE SEQUENCE [LARGE SCALE GENOMIC DNA]</scope>
    <source>
        <strain evidence="3 4">CV53</strain>
    </source>
</reference>
<dbReference type="CDD" id="cd07041">
    <property type="entry name" value="STAS_RsbR_RsbS_like"/>
    <property type="match status" value="1"/>
</dbReference>
<proteinExistence type="predicted"/>
<dbReference type="EMBL" id="SLVV01000006">
    <property type="protein sequence ID" value="TCN25191.1"/>
    <property type="molecule type" value="Genomic_DNA"/>
</dbReference>
<dbReference type="InterPro" id="IPR036513">
    <property type="entry name" value="STAS_dom_sf"/>
</dbReference>
<dbReference type="RefSeq" id="WP_132006768.1">
    <property type="nucleotide sequence ID" value="NZ_JABUHM010000004.1"/>
</dbReference>
<dbReference type="AlphaFoldDB" id="A0A4R2BE34"/>
<keyword evidence="4" id="KW-1185">Reference proteome</keyword>
<evidence type="ECO:0000313" key="3">
    <source>
        <dbReference type="EMBL" id="TCN25191.1"/>
    </source>
</evidence>